<feature type="transmembrane region" description="Helical" evidence="8">
    <location>
        <begin position="101"/>
        <end position="119"/>
    </location>
</feature>
<keyword evidence="5 8" id="KW-0812">Transmembrane</keyword>
<protein>
    <recommendedName>
        <fullName evidence="8">Probable membrane transporter protein</fullName>
    </recommendedName>
</protein>
<keyword evidence="3" id="KW-0813">Transport</keyword>
<dbReference type="InterPro" id="IPR052017">
    <property type="entry name" value="TSUP"/>
</dbReference>
<evidence type="ECO:0000313" key="9">
    <source>
        <dbReference type="EMBL" id="MFC6632282.1"/>
    </source>
</evidence>
<dbReference type="InterPro" id="IPR002781">
    <property type="entry name" value="TM_pro_TauE-like"/>
</dbReference>
<evidence type="ECO:0000256" key="6">
    <source>
        <dbReference type="ARBA" id="ARBA00022989"/>
    </source>
</evidence>
<evidence type="ECO:0000256" key="1">
    <source>
        <dbReference type="ARBA" id="ARBA00004651"/>
    </source>
</evidence>
<dbReference type="Pfam" id="PF01925">
    <property type="entry name" value="TauE"/>
    <property type="match status" value="1"/>
</dbReference>
<dbReference type="PANTHER" id="PTHR30269:SF0">
    <property type="entry name" value="MEMBRANE TRANSPORTER PROTEIN YFCA-RELATED"/>
    <property type="match status" value="1"/>
</dbReference>
<feature type="transmembrane region" description="Helical" evidence="8">
    <location>
        <begin position="76"/>
        <end position="95"/>
    </location>
</feature>
<comment type="subcellular location">
    <subcellularLocation>
        <location evidence="1 8">Cell membrane</location>
        <topology evidence="1 8">Multi-pass membrane protein</topology>
    </subcellularLocation>
</comment>
<keyword evidence="10" id="KW-1185">Reference proteome</keyword>
<evidence type="ECO:0000256" key="8">
    <source>
        <dbReference type="RuleBase" id="RU363041"/>
    </source>
</evidence>
<dbReference type="EMBL" id="JBHSVR010000001">
    <property type="protein sequence ID" value="MFC6632282.1"/>
    <property type="molecule type" value="Genomic_DNA"/>
</dbReference>
<evidence type="ECO:0000256" key="2">
    <source>
        <dbReference type="ARBA" id="ARBA00009142"/>
    </source>
</evidence>
<evidence type="ECO:0000256" key="3">
    <source>
        <dbReference type="ARBA" id="ARBA00022448"/>
    </source>
</evidence>
<sequence length="257" mass="27196">MDLTISLLLIFFAVALLAGWVDTLAGGGGLITLPALLLAGVAPVNALATNKSQGVMGTLTSSITLFMKGHLRGRELIPLMAAAAVGAALGTWLVQRMETGWLNWVIPLLLLCVALYFWLTPNLGKTEARARQTEKQWALTWVPTLGFYDGVFGPGTGSFYAASGVAFRGQTLVDATIRAKLLNLTTNVASVALFAAGGKVLWTIGAVMMLGQVIGAYIGSHTILNGGARLIRPLVITMCVLMSISQIAQYFGWISLS</sequence>
<proteinExistence type="inferred from homology"/>
<accession>A0ABW1YJP6</accession>
<comment type="caution">
    <text evidence="9">The sequence shown here is derived from an EMBL/GenBank/DDBJ whole genome shotgun (WGS) entry which is preliminary data.</text>
</comment>
<organism evidence="9 10">
    <name type="scientific">Microbulbifer taiwanensis</name>
    <dbReference type="NCBI Taxonomy" id="986746"/>
    <lineage>
        <taxon>Bacteria</taxon>
        <taxon>Pseudomonadati</taxon>
        <taxon>Pseudomonadota</taxon>
        <taxon>Gammaproteobacteria</taxon>
        <taxon>Cellvibrionales</taxon>
        <taxon>Microbulbiferaceae</taxon>
        <taxon>Microbulbifer</taxon>
    </lineage>
</organism>
<evidence type="ECO:0000256" key="4">
    <source>
        <dbReference type="ARBA" id="ARBA00022475"/>
    </source>
</evidence>
<evidence type="ECO:0000256" key="5">
    <source>
        <dbReference type="ARBA" id="ARBA00022692"/>
    </source>
</evidence>
<keyword evidence="7 8" id="KW-0472">Membrane</keyword>
<dbReference type="RefSeq" id="WP_193192402.1">
    <property type="nucleotide sequence ID" value="NZ_JACZFR010000028.1"/>
</dbReference>
<gene>
    <name evidence="9" type="ORF">ACFQBM_03260</name>
</gene>
<reference evidence="10" key="1">
    <citation type="journal article" date="2019" name="Int. J. Syst. Evol. Microbiol.">
        <title>The Global Catalogue of Microorganisms (GCM) 10K type strain sequencing project: providing services to taxonomists for standard genome sequencing and annotation.</title>
        <authorList>
            <consortium name="The Broad Institute Genomics Platform"/>
            <consortium name="The Broad Institute Genome Sequencing Center for Infectious Disease"/>
            <person name="Wu L."/>
            <person name="Ma J."/>
        </authorList>
    </citation>
    <scope>NUCLEOTIDE SEQUENCE [LARGE SCALE GENOMIC DNA]</scope>
    <source>
        <strain evidence="10">CGMCC 1.13718</strain>
    </source>
</reference>
<keyword evidence="4 8" id="KW-1003">Cell membrane</keyword>
<name>A0ABW1YJP6_9GAMM</name>
<feature type="transmembrane region" description="Helical" evidence="8">
    <location>
        <begin position="28"/>
        <end position="48"/>
    </location>
</feature>
<keyword evidence="6 8" id="KW-1133">Transmembrane helix</keyword>
<feature type="transmembrane region" description="Helical" evidence="8">
    <location>
        <begin position="230"/>
        <end position="253"/>
    </location>
</feature>
<evidence type="ECO:0000256" key="7">
    <source>
        <dbReference type="ARBA" id="ARBA00023136"/>
    </source>
</evidence>
<dbReference type="PANTHER" id="PTHR30269">
    <property type="entry name" value="TRANSMEMBRANE PROTEIN YFCA"/>
    <property type="match status" value="1"/>
</dbReference>
<comment type="similarity">
    <text evidence="2 8">Belongs to the 4-toluene sulfonate uptake permease (TSUP) (TC 2.A.102) family.</text>
</comment>
<evidence type="ECO:0000313" key="10">
    <source>
        <dbReference type="Proteomes" id="UP001596425"/>
    </source>
</evidence>
<dbReference type="Proteomes" id="UP001596425">
    <property type="component" value="Unassembled WGS sequence"/>
</dbReference>